<comment type="caution">
    <text evidence="1">The sequence shown here is derived from an EMBL/GenBank/DDBJ whole genome shotgun (WGS) entry which is preliminary data.</text>
</comment>
<accession>A0A5D4THU3</accession>
<dbReference type="AlphaFoldDB" id="A0A5D4THU3"/>
<organism evidence="1 2">
    <name type="scientific">Sutcliffiella horikoshii</name>
    <dbReference type="NCBI Taxonomy" id="79883"/>
    <lineage>
        <taxon>Bacteria</taxon>
        <taxon>Bacillati</taxon>
        <taxon>Bacillota</taxon>
        <taxon>Bacilli</taxon>
        <taxon>Bacillales</taxon>
        <taxon>Bacillaceae</taxon>
        <taxon>Sutcliffiella</taxon>
    </lineage>
</organism>
<name>A0A5D4THU3_9BACI</name>
<dbReference type="EMBL" id="VTET01000002">
    <property type="protein sequence ID" value="TYS73646.1"/>
    <property type="molecule type" value="Genomic_DNA"/>
</dbReference>
<dbReference type="Proteomes" id="UP000324517">
    <property type="component" value="Unassembled WGS sequence"/>
</dbReference>
<proteinExistence type="predicted"/>
<protein>
    <submittedName>
        <fullName evidence="1">Uncharacterized protein</fullName>
    </submittedName>
</protein>
<reference evidence="1 2" key="1">
    <citation type="submission" date="2019-08" db="EMBL/GenBank/DDBJ databases">
        <title>Bacillus genomes from the desert of Cuatro Cienegas, Coahuila.</title>
        <authorList>
            <person name="Olmedo-Alvarez G."/>
        </authorList>
    </citation>
    <scope>NUCLEOTIDE SEQUENCE [LARGE SCALE GENOMIC DNA]</scope>
    <source>
        <strain evidence="1 2">CH98b_3T</strain>
    </source>
</reference>
<sequence>MSLYYEYKFNCYKKEDDHKEEHKHEQDCFCGKFPKYLLGQEVVIGSVAGAFTTTFRIACIDEKSGLITFVVVTPGAGEPFVEGQLVYVCCKDIAFIAPVPAEPLAG</sequence>
<dbReference type="RefSeq" id="WP_148978606.1">
    <property type="nucleotide sequence ID" value="NZ_JBNILM010000003.1"/>
</dbReference>
<gene>
    <name evidence="1" type="ORF">FZC75_04770</name>
</gene>
<evidence type="ECO:0000313" key="1">
    <source>
        <dbReference type="EMBL" id="TYS73646.1"/>
    </source>
</evidence>
<evidence type="ECO:0000313" key="2">
    <source>
        <dbReference type="Proteomes" id="UP000324517"/>
    </source>
</evidence>